<dbReference type="Pfam" id="PF00069">
    <property type="entry name" value="Pkinase"/>
    <property type="match status" value="1"/>
</dbReference>
<evidence type="ECO:0000256" key="7">
    <source>
        <dbReference type="ARBA" id="ARBA00047899"/>
    </source>
</evidence>
<dbReference type="GO" id="GO:0005524">
    <property type="term" value="F:ATP binding"/>
    <property type="evidence" value="ECO:0007669"/>
    <property type="project" value="UniProtKB-KW"/>
</dbReference>
<name>A0A6H1TTP4_9CYAN</name>
<dbReference type="InterPro" id="IPR000719">
    <property type="entry name" value="Prot_kinase_dom"/>
</dbReference>
<keyword evidence="13" id="KW-1185">Reference proteome</keyword>
<feature type="compositionally biased region" description="Polar residues" evidence="9">
    <location>
        <begin position="38"/>
        <end position="47"/>
    </location>
</feature>
<organism evidence="12 13">
    <name type="scientific">Oxynema aestuarii AP17</name>
    <dbReference type="NCBI Taxonomy" id="2064643"/>
    <lineage>
        <taxon>Bacteria</taxon>
        <taxon>Bacillati</taxon>
        <taxon>Cyanobacteriota</taxon>
        <taxon>Cyanophyceae</taxon>
        <taxon>Oscillatoriophycideae</taxon>
        <taxon>Oscillatoriales</taxon>
        <taxon>Oscillatoriaceae</taxon>
        <taxon>Oxynema</taxon>
        <taxon>Oxynema aestuarii</taxon>
    </lineage>
</organism>
<dbReference type="AlphaFoldDB" id="A0A6H1TTP4"/>
<evidence type="ECO:0000256" key="3">
    <source>
        <dbReference type="ARBA" id="ARBA00022679"/>
    </source>
</evidence>
<dbReference type="EMBL" id="CP051167">
    <property type="protein sequence ID" value="QIZ69974.1"/>
    <property type="molecule type" value="Genomic_DNA"/>
</dbReference>
<dbReference type="Gene3D" id="1.10.510.10">
    <property type="entry name" value="Transferase(Phosphotransferase) domain 1"/>
    <property type="match status" value="1"/>
</dbReference>
<keyword evidence="5 12" id="KW-0418">Kinase</keyword>
<dbReference type="CDD" id="cd14014">
    <property type="entry name" value="STKc_PknB_like"/>
    <property type="match status" value="1"/>
</dbReference>
<feature type="transmembrane region" description="Helical" evidence="10">
    <location>
        <begin position="474"/>
        <end position="496"/>
    </location>
</feature>
<dbReference type="PROSITE" id="PS00108">
    <property type="entry name" value="PROTEIN_KINASE_ST"/>
    <property type="match status" value="1"/>
</dbReference>
<keyword evidence="10" id="KW-1133">Transmembrane helix</keyword>
<evidence type="ECO:0000256" key="9">
    <source>
        <dbReference type="SAM" id="MobiDB-lite"/>
    </source>
</evidence>
<protein>
    <recommendedName>
        <fullName evidence="1">non-specific serine/threonine protein kinase</fullName>
        <ecNumber evidence="1">2.7.11.1</ecNumber>
    </recommendedName>
</protein>
<feature type="domain" description="Protein kinase" evidence="11">
    <location>
        <begin position="12"/>
        <end position="301"/>
    </location>
</feature>
<feature type="region of interest" description="Disordered" evidence="9">
    <location>
        <begin position="32"/>
        <end position="54"/>
    </location>
</feature>
<feature type="transmembrane region" description="Helical" evidence="10">
    <location>
        <begin position="576"/>
        <end position="599"/>
    </location>
</feature>
<dbReference type="GO" id="GO:0004674">
    <property type="term" value="F:protein serine/threonine kinase activity"/>
    <property type="evidence" value="ECO:0007669"/>
    <property type="project" value="UniProtKB-KW"/>
</dbReference>
<dbReference type="PANTHER" id="PTHR24363">
    <property type="entry name" value="SERINE/THREONINE PROTEIN KINASE"/>
    <property type="match status" value="1"/>
</dbReference>
<keyword evidence="10" id="KW-0812">Transmembrane</keyword>
<dbReference type="Proteomes" id="UP000500857">
    <property type="component" value="Chromosome"/>
</dbReference>
<sequence>MKNFPDFTDAGYRVIRELGNNRPGGRVTYLAVGDRNGNENPANSTDANGEPENADEGETFVVIKQFQFAQSHSTWAHYDAFEREVQVLQDLNHPGIPRYLDSFQTADGLHLVQEYKPAESIAEPRPWMPVQIQQVAVSLLDILVYLQQRLPPVIHRDIKPENVLVDAHLNVYLVDFGFAHFGQTEVAASSLVKGTLGFMPPEQLFNRELTKASDLYGVGATLICLLSNTPSAQIGELIDENYRIHFRSRLRKIGEAWIQWLERMVEPKPKDRFPDAAAALAAVRAIAITPVPQAVTSHQWINLRSRDLNETLRQTVVITNSVPGTRLNGRWAIAKHPSDLVWKGKGHPWISVTPARFRGNRAECTIAVNTARLLAGETYERELLLRTNSSAEPYRLPLQVQTAPEPPLKLSVPYSWLAGLFGLGILGFWMRPTNFVAVAIADPIDGILSSGFLALLFLWTLVKGIQRLADRPQAASAGAWTGSLAGMGVGIVIGAISELRGLRGLVGWLDGAFMGVALGVLLGAYAAIAADWGTERQTDARTSAIVHKLAGGLAGGLGMTWPILLAFRAFDTGIAFSLRLGIALLTGAVAGCAIAVTEASQPSPSPTESAPKKGLMFDSFSESGFSAIVAIGLTVGFGAGVGLALQEGLTHPGILFWLVLMGAGLAKVLYPLWRRSRFVRRYRQSKPFLIEP</sequence>
<evidence type="ECO:0000256" key="6">
    <source>
        <dbReference type="ARBA" id="ARBA00022840"/>
    </source>
</evidence>
<dbReference type="KEGG" id="oxy:HCG48_04780"/>
<dbReference type="PANTHER" id="PTHR24363:SF0">
    <property type="entry name" value="SERINE_THREONINE KINASE LIKE DOMAIN CONTAINING 1"/>
    <property type="match status" value="1"/>
</dbReference>
<evidence type="ECO:0000256" key="1">
    <source>
        <dbReference type="ARBA" id="ARBA00012513"/>
    </source>
</evidence>
<keyword evidence="3" id="KW-0808">Transferase</keyword>
<dbReference type="RefSeq" id="WP_168568131.1">
    <property type="nucleotide sequence ID" value="NZ_CP051167.1"/>
</dbReference>
<dbReference type="PROSITE" id="PS50011">
    <property type="entry name" value="PROTEIN_KINASE_DOM"/>
    <property type="match status" value="1"/>
</dbReference>
<keyword evidence="10" id="KW-0472">Membrane</keyword>
<dbReference type="Gene3D" id="3.30.200.20">
    <property type="entry name" value="Phosphorylase Kinase, domain 1"/>
    <property type="match status" value="1"/>
</dbReference>
<dbReference type="EC" id="2.7.11.1" evidence="1"/>
<keyword evidence="6" id="KW-0067">ATP-binding</keyword>
<comment type="catalytic activity">
    <reaction evidence="8">
        <text>L-seryl-[protein] + ATP = O-phospho-L-seryl-[protein] + ADP + H(+)</text>
        <dbReference type="Rhea" id="RHEA:17989"/>
        <dbReference type="Rhea" id="RHEA-COMP:9863"/>
        <dbReference type="Rhea" id="RHEA-COMP:11604"/>
        <dbReference type="ChEBI" id="CHEBI:15378"/>
        <dbReference type="ChEBI" id="CHEBI:29999"/>
        <dbReference type="ChEBI" id="CHEBI:30616"/>
        <dbReference type="ChEBI" id="CHEBI:83421"/>
        <dbReference type="ChEBI" id="CHEBI:456216"/>
        <dbReference type="EC" id="2.7.11.1"/>
    </reaction>
</comment>
<comment type="catalytic activity">
    <reaction evidence="7">
        <text>L-threonyl-[protein] + ATP = O-phospho-L-threonyl-[protein] + ADP + H(+)</text>
        <dbReference type="Rhea" id="RHEA:46608"/>
        <dbReference type="Rhea" id="RHEA-COMP:11060"/>
        <dbReference type="Rhea" id="RHEA-COMP:11605"/>
        <dbReference type="ChEBI" id="CHEBI:15378"/>
        <dbReference type="ChEBI" id="CHEBI:30013"/>
        <dbReference type="ChEBI" id="CHEBI:30616"/>
        <dbReference type="ChEBI" id="CHEBI:61977"/>
        <dbReference type="ChEBI" id="CHEBI:456216"/>
        <dbReference type="EC" id="2.7.11.1"/>
    </reaction>
</comment>
<evidence type="ECO:0000313" key="13">
    <source>
        <dbReference type="Proteomes" id="UP000500857"/>
    </source>
</evidence>
<feature type="transmembrane region" description="Helical" evidence="10">
    <location>
        <begin position="654"/>
        <end position="673"/>
    </location>
</feature>
<dbReference type="InterPro" id="IPR011009">
    <property type="entry name" value="Kinase-like_dom_sf"/>
</dbReference>
<feature type="transmembrane region" description="Helical" evidence="10">
    <location>
        <begin position="549"/>
        <end position="570"/>
    </location>
</feature>
<evidence type="ECO:0000256" key="10">
    <source>
        <dbReference type="SAM" id="Phobius"/>
    </source>
</evidence>
<keyword evidence="2 12" id="KW-0723">Serine/threonine-protein kinase</keyword>
<evidence type="ECO:0000256" key="2">
    <source>
        <dbReference type="ARBA" id="ARBA00022527"/>
    </source>
</evidence>
<evidence type="ECO:0000259" key="11">
    <source>
        <dbReference type="PROSITE" id="PS50011"/>
    </source>
</evidence>
<dbReference type="InterPro" id="IPR008271">
    <property type="entry name" value="Ser/Thr_kinase_AS"/>
</dbReference>
<keyword evidence="4" id="KW-0547">Nucleotide-binding</keyword>
<accession>A0A6H1TTP4</accession>
<evidence type="ECO:0000256" key="4">
    <source>
        <dbReference type="ARBA" id="ARBA00022741"/>
    </source>
</evidence>
<dbReference type="SUPFAM" id="SSF56112">
    <property type="entry name" value="Protein kinase-like (PK-like)"/>
    <property type="match status" value="1"/>
</dbReference>
<gene>
    <name evidence="12" type="ORF">HCG48_04780</name>
</gene>
<feature type="transmembrane region" description="Helical" evidence="10">
    <location>
        <begin position="620"/>
        <end position="642"/>
    </location>
</feature>
<reference evidence="12 13" key="1">
    <citation type="submission" date="2020-04" db="EMBL/GenBank/DDBJ databases">
        <authorList>
            <person name="Basu S."/>
            <person name="Maruthanayagam V."/>
            <person name="Chakraborty S."/>
            <person name="Pramanik A."/>
            <person name="Mukherjee J."/>
            <person name="Brink B."/>
        </authorList>
    </citation>
    <scope>NUCLEOTIDE SEQUENCE [LARGE SCALE GENOMIC DNA]</scope>
    <source>
        <strain evidence="12 13">AP17</strain>
    </source>
</reference>
<dbReference type="SMART" id="SM00220">
    <property type="entry name" value="S_TKc"/>
    <property type="match status" value="1"/>
</dbReference>
<evidence type="ECO:0000256" key="5">
    <source>
        <dbReference type="ARBA" id="ARBA00022777"/>
    </source>
</evidence>
<proteinExistence type="predicted"/>
<evidence type="ECO:0000256" key="8">
    <source>
        <dbReference type="ARBA" id="ARBA00048679"/>
    </source>
</evidence>
<evidence type="ECO:0000313" key="12">
    <source>
        <dbReference type="EMBL" id="QIZ69974.1"/>
    </source>
</evidence>
<feature type="transmembrane region" description="Helical" evidence="10">
    <location>
        <begin position="508"/>
        <end position="528"/>
    </location>
</feature>
<feature type="transmembrane region" description="Helical" evidence="10">
    <location>
        <begin position="436"/>
        <end position="462"/>
    </location>
</feature>